<accession>A0ABV9YQ55</accession>
<protein>
    <submittedName>
        <fullName evidence="3">Acyltransferase family protein</fullName>
        <ecNumber evidence="3">2.3.-.-</ecNumber>
    </submittedName>
</protein>
<dbReference type="InterPro" id="IPR050879">
    <property type="entry name" value="Acyltransferase_3"/>
</dbReference>
<dbReference type="PANTHER" id="PTHR23028:SF53">
    <property type="entry name" value="ACYL_TRANSF_3 DOMAIN-CONTAINING PROTEIN"/>
    <property type="match status" value="1"/>
</dbReference>
<feature type="domain" description="Acyltransferase 3" evidence="2">
    <location>
        <begin position="1"/>
        <end position="339"/>
    </location>
</feature>
<feature type="transmembrane region" description="Helical" evidence="1">
    <location>
        <begin position="288"/>
        <end position="309"/>
    </location>
</feature>
<gene>
    <name evidence="3" type="ORF">ACFPBZ_18670</name>
</gene>
<dbReference type="Proteomes" id="UP001595947">
    <property type="component" value="Unassembled WGS sequence"/>
</dbReference>
<feature type="transmembrane region" description="Helical" evidence="1">
    <location>
        <begin position="200"/>
        <end position="219"/>
    </location>
</feature>
<dbReference type="InterPro" id="IPR002656">
    <property type="entry name" value="Acyl_transf_3_dom"/>
</dbReference>
<dbReference type="GO" id="GO:0016746">
    <property type="term" value="F:acyltransferase activity"/>
    <property type="evidence" value="ECO:0007669"/>
    <property type="project" value="UniProtKB-KW"/>
</dbReference>
<evidence type="ECO:0000259" key="2">
    <source>
        <dbReference type="Pfam" id="PF01757"/>
    </source>
</evidence>
<dbReference type="EC" id="2.3.-.-" evidence="3"/>
<keyword evidence="1" id="KW-0812">Transmembrane</keyword>
<feature type="transmembrane region" description="Helical" evidence="1">
    <location>
        <begin position="231"/>
        <end position="249"/>
    </location>
</feature>
<keyword evidence="3" id="KW-0808">Transferase</keyword>
<feature type="transmembrane region" description="Helical" evidence="1">
    <location>
        <begin position="89"/>
        <end position="109"/>
    </location>
</feature>
<proteinExistence type="predicted"/>
<evidence type="ECO:0000313" key="3">
    <source>
        <dbReference type="EMBL" id="MFC5064254.1"/>
    </source>
</evidence>
<dbReference type="PANTHER" id="PTHR23028">
    <property type="entry name" value="ACETYLTRANSFERASE"/>
    <property type="match status" value="1"/>
</dbReference>
<keyword evidence="1" id="KW-0472">Membrane</keyword>
<organism evidence="3 4">
    <name type="scientific">Actinomycetospora atypica</name>
    <dbReference type="NCBI Taxonomy" id="1290095"/>
    <lineage>
        <taxon>Bacteria</taxon>
        <taxon>Bacillati</taxon>
        <taxon>Actinomycetota</taxon>
        <taxon>Actinomycetes</taxon>
        <taxon>Pseudonocardiales</taxon>
        <taxon>Pseudonocardiaceae</taxon>
        <taxon>Actinomycetospora</taxon>
    </lineage>
</organism>
<keyword evidence="3" id="KW-0012">Acyltransferase</keyword>
<keyword evidence="1" id="KW-1133">Transmembrane helix</keyword>
<dbReference type="Pfam" id="PF01757">
    <property type="entry name" value="Acyl_transf_3"/>
    <property type="match status" value="1"/>
</dbReference>
<keyword evidence="4" id="KW-1185">Reference proteome</keyword>
<evidence type="ECO:0000256" key="1">
    <source>
        <dbReference type="SAM" id="Phobius"/>
    </source>
</evidence>
<comment type="caution">
    <text evidence="3">The sequence shown here is derived from an EMBL/GenBank/DDBJ whole genome shotgun (WGS) entry which is preliminary data.</text>
</comment>
<dbReference type="EMBL" id="JBHSIV010000021">
    <property type="protein sequence ID" value="MFC5064254.1"/>
    <property type="molecule type" value="Genomic_DNA"/>
</dbReference>
<feature type="transmembrane region" description="Helical" evidence="1">
    <location>
        <begin position="129"/>
        <end position="149"/>
    </location>
</feature>
<feature type="transmembrane region" description="Helical" evidence="1">
    <location>
        <begin position="255"/>
        <end position="276"/>
    </location>
</feature>
<sequence length="371" mass="40770">MRFVAAFAVFLFHTGLSMNPMELTGPPISPFADDTVASWYESLFSNSGFVGVSVFFVLSGFVIAWSARPGMRATAFIRRRLVKIFPNHLVMWALVMLLFATPRADWTVWLPNLFLVHPLIPDLDISLGVNMPAWSLGSELLFYLCFPLLVGPISRIASNRLWLWAAAMVAGLAVYKILAVTVVPDGGGTGVAIEPDLRYWFGYIFPVGRMFEFGLGAILASIVRSGRWVRITPVPAAVLMVLGYVATLFTPAQFALNLVTVIPIGLLVASLADADVRGARTGLQGPVFVWFGKISFGFYLCQSVTIFYLRAATGGPQYSTPVAVLVLIGLFATSILGGWCLHRFVEMPMMRRWASARRPRTDVDPAREHSA</sequence>
<feature type="transmembrane region" description="Helical" evidence="1">
    <location>
        <begin position="321"/>
        <end position="342"/>
    </location>
</feature>
<feature type="transmembrane region" description="Helical" evidence="1">
    <location>
        <begin position="161"/>
        <end position="180"/>
    </location>
</feature>
<evidence type="ECO:0000313" key="4">
    <source>
        <dbReference type="Proteomes" id="UP001595947"/>
    </source>
</evidence>
<reference evidence="4" key="1">
    <citation type="journal article" date="2019" name="Int. J. Syst. Evol. Microbiol.">
        <title>The Global Catalogue of Microorganisms (GCM) 10K type strain sequencing project: providing services to taxonomists for standard genome sequencing and annotation.</title>
        <authorList>
            <consortium name="The Broad Institute Genomics Platform"/>
            <consortium name="The Broad Institute Genome Sequencing Center for Infectious Disease"/>
            <person name="Wu L."/>
            <person name="Ma J."/>
        </authorList>
    </citation>
    <scope>NUCLEOTIDE SEQUENCE [LARGE SCALE GENOMIC DNA]</scope>
    <source>
        <strain evidence="4">CGMCC 4.7093</strain>
    </source>
</reference>
<feature type="transmembrane region" description="Helical" evidence="1">
    <location>
        <begin position="48"/>
        <end position="68"/>
    </location>
</feature>
<dbReference type="RefSeq" id="WP_378037602.1">
    <property type="nucleotide sequence ID" value="NZ_JBHSIV010000021.1"/>
</dbReference>
<name>A0ABV9YQ55_9PSEU</name>